<dbReference type="GO" id="GO:0005509">
    <property type="term" value="F:calcium ion binding"/>
    <property type="evidence" value="ECO:0007669"/>
    <property type="project" value="UniProtKB-UniRule"/>
</dbReference>
<organism evidence="7 8">
    <name type="scientific">Lates japonicus</name>
    <name type="common">Japanese lates</name>
    <dbReference type="NCBI Taxonomy" id="270547"/>
    <lineage>
        <taxon>Eukaryota</taxon>
        <taxon>Metazoa</taxon>
        <taxon>Chordata</taxon>
        <taxon>Craniata</taxon>
        <taxon>Vertebrata</taxon>
        <taxon>Euteleostomi</taxon>
        <taxon>Actinopterygii</taxon>
        <taxon>Neopterygii</taxon>
        <taxon>Teleostei</taxon>
        <taxon>Neoteleostei</taxon>
        <taxon>Acanthomorphata</taxon>
        <taxon>Carangaria</taxon>
        <taxon>Carangaria incertae sedis</taxon>
        <taxon>Centropomidae</taxon>
        <taxon>Lates</taxon>
    </lineage>
</organism>
<keyword evidence="8" id="KW-1185">Reference proteome</keyword>
<dbReference type="AlphaFoldDB" id="A0AAD3RBV7"/>
<evidence type="ECO:0000313" key="7">
    <source>
        <dbReference type="EMBL" id="GLD62942.1"/>
    </source>
</evidence>
<dbReference type="PANTHER" id="PTHR24026">
    <property type="entry name" value="FAT ATYPICAL CADHERIN-RELATED"/>
    <property type="match status" value="1"/>
</dbReference>
<keyword evidence="4" id="KW-0472">Membrane</keyword>
<sequence length="318" mass="34912">MKREMEKGEIGRGQATDADLGASGQVHYRLVNHQKLFSINATGAIRTAVPLDREVKGHYFLIVEASDGAVDPRRSRLTLSVTVLDVDDNSPVFTQQTYNVNLPENSPKDTVILQLKAIDADLGSNLTYQIRTEGSDREILQLFRIDSVTGELTVLKALDYEALTDSEPTYTFTVEALDREGTMPPGLASVTVTITDMNDFSPVFSQSVYRGMVAPNAVKGTIVTTVVANDSDPAGTPAGLVRYKVDQEAYPYSASIFDVEEETGHVVTRVNLNEEPNLMFSLIVLAYDDGEPVKENTTLVEITVLQPSVIPVFTQEEY</sequence>
<dbReference type="FunFam" id="2.60.40.60:FF:000092">
    <property type="entry name" value="Protocadherin 8"/>
    <property type="match status" value="1"/>
</dbReference>
<keyword evidence="5" id="KW-0106">Calcium</keyword>
<evidence type="ECO:0000313" key="8">
    <source>
        <dbReference type="Proteomes" id="UP001279410"/>
    </source>
</evidence>
<dbReference type="InterPro" id="IPR015919">
    <property type="entry name" value="Cadherin-like_sf"/>
</dbReference>
<feature type="domain" description="Cadherin" evidence="6">
    <location>
        <begin position="15"/>
        <end position="93"/>
    </location>
</feature>
<evidence type="ECO:0000259" key="6">
    <source>
        <dbReference type="PROSITE" id="PS50268"/>
    </source>
</evidence>
<dbReference type="FunFam" id="2.60.40.60:FF:000050">
    <property type="entry name" value="protocadherin-15 isoform X1"/>
    <property type="match status" value="1"/>
</dbReference>
<keyword evidence="3" id="KW-1133">Transmembrane helix</keyword>
<name>A0AAD3RBV7_LATJO</name>
<dbReference type="SMART" id="SM00112">
    <property type="entry name" value="CA"/>
    <property type="match status" value="3"/>
</dbReference>
<feature type="non-terminal residue" evidence="7">
    <location>
        <position position="1"/>
    </location>
</feature>
<dbReference type="GO" id="GO:0016020">
    <property type="term" value="C:membrane"/>
    <property type="evidence" value="ECO:0007669"/>
    <property type="project" value="UniProtKB-SubCell"/>
</dbReference>
<dbReference type="CDD" id="cd11304">
    <property type="entry name" value="Cadherin_repeat"/>
    <property type="match status" value="3"/>
</dbReference>
<evidence type="ECO:0000256" key="5">
    <source>
        <dbReference type="PROSITE-ProRule" id="PRU00043"/>
    </source>
</evidence>
<dbReference type="Proteomes" id="UP001279410">
    <property type="component" value="Unassembled WGS sequence"/>
</dbReference>
<dbReference type="SUPFAM" id="SSF49313">
    <property type="entry name" value="Cadherin-like"/>
    <property type="match status" value="3"/>
</dbReference>
<comment type="caution">
    <text evidence="7">The sequence shown here is derived from an EMBL/GenBank/DDBJ whole genome shotgun (WGS) entry which is preliminary data.</text>
</comment>
<gene>
    <name evidence="7" type="ORF">AKAME5_001460400</name>
</gene>
<evidence type="ECO:0000256" key="1">
    <source>
        <dbReference type="ARBA" id="ARBA00004370"/>
    </source>
</evidence>
<feature type="domain" description="Cadherin" evidence="6">
    <location>
        <begin position="94"/>
        <end position="204"/>
    </location>
</feature>
<dbReference type="Gene3D" id="2.60.40.60">
    <property type="entry name" value="Cadherins"/>
    <property type="match status" value="3"/>
</dbReference>
<dbReference type="PANTHER" id="PTHR24026:SF133">
    <property type="entry name" value="CADHERIN-RELATED FAMILY MEMBER 2"/>
    <property type="match status" value="1"/>
</dbReference>
<reference evidence="7" key="1">
    <citation type="submission" date="2022-08" db="EMBL/GenBank/DDBJ databases">
        <title>Genome sequencing of akame (Lates japonicus).</title>
        <authorList>
            <person name="Hashiguchi Y."/>
            <person name="Takahashi H."/>
        </authorList>
    </citation>
    <scope>NUCLEOTIDE SEQUENCE</scope>
    <source>
        <strain evidence="7">Kochi</strain>
    </source>
</reference>
<dbReference type="Pfam" id="PF00028">
    <property type="entry name" value="Cadherin"/>
    <property type="match status" value="3"/>
</dbReference>
<proteinExistence type="predicted"/>
<accession>A0AAD3RBV7</accession>
<comment type="subcellular location">
    <subcellularLocation>
        <location evidence="1">Membrane</location>
    </subcellularLocation>
</comment>
<evidence type="ECO:0000256" key="2">
    <source>
        <dbReference type="ARBA" id="ARBA00022692"/>
    </source>
</evidence>
<dbReference type="PRINTS" id="PR00205">
    <property type="entry name" value="CADHERIN"/>
</dbReference>
<dbReference type="PROSITE" id="PS50268">
    <property type="entry name" value="CADHERIN_2"/>
    <property type="match status" value="3"/>
</dbReference>
<evidence type="ECO:0000256" key="3">
    <source>
        <dbReference type="ARBA" id="ARBA00022989"/>
    </source>
</evidence>
<evidence type="ECO:0000256" key="4">
    <source>
        <dbReference type="ARBA" id="ARBA00023136"/>
    </source>
</evidence>
<dbReference type="InterPro" id="IPR002126">
    <property type="entry name" value="Cadherin-like_dom"/>
</dbReference>
<dbReference type="GO" id="GO:0007156">
    <property type="term" value="P:homophilic cell adhesion via plasma membrane adhesion molecules"/>
    <property type="evidence" value="ECO:0007669"/>
    <property type="project" value="InterPro"/>
</dbReference>
<feature type="domain" description="Cadherin" evidence="6">
    <location>
        <begin position="205"/>
        <end position="313"/>
    </location>
</feature>
<dbReference type="EMBL" id="BRZM01000056">
    <property type="protein sequence ID" value="GLD62942.1"/>
    <property type="molecule type" value="Genomic_DNA"/>
</dbReference>
<protein>
    <submittedName>
        <fullName evidence="7">Protocadherin-15-like protein</fullName>
    </submittedName>
</protein>
<keyword evidence="2" id="KW-0812">Transmembrane</keyword>